<gene>
    <name evidence="2" type="ORF">ITP53_31835</name>
</gene>
<accession>A0A931F228</accession>
<keyword evidence="3" id="KW-1185">Reference proteome</keyword>
<proteinExistence type="predicted"/>
<dbReference type="RefSeq" id="WP_195899160.1">
    <property type="nucleotide sequence ID" value="NZ_JADOGI010000115.1"/>
</dbReference>
<keyword evidence="1" id="KW-0732">Signal</keyword>
<evidence type="ECO:0000313" key="2">
    <source>
        <dbReference type="EMBL" id="MBF8190237.1"/>
    </source>
</evidence>
<protein>
    <recommendedName>
        <fullName evidence="4">Peptidase inhibitor family I36</fullName>
    </recommendedName>
</protein>
<feature type="chain" id="PRO_5037735107" description="Peptidase inhibitor family I36" evidence="1">
    <location>
        <begin position="30"/>
        <end position="136"/>
    </location>
</feature>
<dbReference type="EMBL" id="JADOGI010000115">
    <property type="protein sequence ID" value="MBF8190237.1"/>
    <property type="molecule type" value="Genomic_DNA"/>
</dbReference>
<evidence type="ECO:0008006" key="4">
    <source>
        <dbReference type="Google" id="ProtNLM"/>
    </source>
</evidence>
<evidence type="ECO:0000256" key="1">
    <source>
        <dbReference type="SAM" id="SignalP"/>
    </source>
</evidence>
<sequence length="136" mass="15038">MFKHLKEAVISLGTGTFLTLTLAAAPAQATIAISADDIPVDRCKRGNFCIYSPPRYPLWQYSGNVNRTHTFNGGSSWIRNNGYRVSGADHIRFTYNYFGGSKTTGCLHPPGDGTTIKKFTRKETVNIFKVEWVGAC</sequence>
<reference evidence="2" key="1">
    <citation type="submission" date="2020-11" db="EMBL/GenBank/DDBJ databases">
        <title>Whole-genome analyses of Nonomuraea sp. K274.</title>
        <authorList>
            <person name="Veyisoglu A."/>
        </authorList>
    </citation>
    <scope>NUCLEOTIDE SEQUENCE</scope>
    <source>
        <strain evidence="2">K274</strain>
    </source>
</reference>
<dbReference type="AlphaFoldDB" id="A0A931F228"/>
<organism evidence="2 3">
    <name type="scientific">Nonomuraea cypriaca</name>
    <dbReference type="NCBI Taxonomy" id="1187855"/>
    <lineage>
        <taxon>Bacteria</taxon>
        <taxon>Bacillati</taxon>
        <taxon>Actinomycetota</taxon>
        <taxon>Actinomycetes</taxon>
        <taxon>Streptosporangiales</taxon>
        <taxon>Streptosporangiaceae</taxon>
        <taxon>Nonomuraea</taxon>
    </lineage>
</organism>
<dbReference type="Proteomes" id="UP000605361">
    <property type="component" value="Unassembled WGS sequence"/>
</dbReference>
<comment type="caution">
    <text evidence="2">The sequence shown here is derived from an EMBL/GenBank/DDBJ whole genome shotgun (WGS) entry which is preliminary data.</text>
</comment>
<name>A0A931F228_9ACTN</name>
<feature type="signal peptide" evidence="1">
    <location>
        <begin position="1"/>
        <end position="29"/>
    </location>
</feature>
<evidence type="ECO:0000313" key="3">
    <source>
        <dbReference type="Proteomes" id="UP000605361"/>
    </source>
</evidence>